<keyword evidence="3" id="KW-0479">Metal-binding</keyword>
<comment type="cofactor">
    <cofactor evidence="1">
        <name>Zn(2+)</name>
        <dbReference type="ChEBI" id="CHEBI:29105"/>
    </cofactor>
</comment>
<dbReference type="GO" id="GO:0016787">
    <property type="term" value="F:hydrolase activity"/>
    <property type="evidence" value="ECO:0007669"/>
    <property type="project" value="UniProtKB-KW"/>
</dbReference>
<dbReference type="InterPro" id="IPR036264">
    <property type="entry name" value="Bact_exopeptidase_dim_dom"/>
</dbReference>
<keyword evidence="4" id="KW-0378">Hydrolase</keyword>
<evidence type="ECO:0000256" key="1">
    <source>
        <dbReference type="ARBA" id="ARBA00001947"/>
    </source>
</evidence>
<dbReference type="Pfam" id="PF07687">
    <property type="entry name" value="M20_dimer"/>
    <property type="match status" value="1"/>
</dbReference>
<keyword evidence="8" id="KW-1185">Reference proteome</keyword>
<sequence>MDVIELTRRLVSLDTAGCAENAAVALLAPLLEAAGFRLDVVEHEPGRCTLVAEWMLDQPEPPLCLSGHLDTVPFGAAPWRRDPLGAELDGDRLHGRGTTDMKGGVAAIVVAACRVAACRPARAGLRLVLTAAEETGSEGAAAVANRLAGRPSGPLVIPEPTDNVVAFGHKGALWLSAQAHGVTAHGSAPHLGENAVTKLAAAVTRIDGIEFAADDHPVMGRPTLNIGTFHGGLNVNSVPDHAEARVDVRSIPGQKHDLIRTVVSQRAGAGVTLTPIIDLRPVWTDPAGAWVTSATETVRAITGAPAGAPRAMSFFTDAAVLTEALGSVPTIICGPGKPELAHVTDEWCSVTRIRESAEILERICCDWCGC</sequence>
<keyword evidence="5" id="KW-0862">Zinc</keyword>
<organism evidence="7 8">
    <name type="scientific">Amycolatopsis pretoriensis</name>
    <dbReference type="NCBI Taxonomy" id="218821"/>
    <lineage>
        <taxon>Bacteria</taxon>
        <taxon>Bacillati</taxon>
        <taxon>Actinomycetota</taxon>
        <taxon>Actinomycetes</taxon>
        <taxon>Pseudonocardiales</taxon>
        <taxon>Pseudonocardiaceae</taxon>
        <taxon>Amycolatopsis</taxon>
    </lineage>
</organism>
<dbReference type="Pfam" id="PF01546">
    <property type="entry name" value="Peptidase_M20"/>
    <property type="match status" value="1"/>
</dbReference>
<dbReference type="OrthoDB" id="7055905at2"/>
<dbReference type="EMBL" id="FNUJ01000003">
    <property type="protein sequence ID" value="SEF27663.1"/>
    <property type="molecule type" value="Genomic_DNA"/>
</dbReference>
<dbReference type="InterPro" id="IPR050072">
    <property type="entry name" value="Peptidase_M20A"/>
</dbReference>
<dbReference type="SUPFAM" id="SSF55031">
    <property type="entry name" value="Bacterial exopeptidase dimerisation domain"/>
    <property type="match status" value="1"/>
</dbReference>
<accession>A0A1H5QNE7</accession>
<evidence type="ECO:0000256" key="5">
    <source>
        <dbReference type="ARBA" id="ARBA00022833"/>
    </source>
</evidence>
<evidence type="ECO:0000256" key="4">
    <source>
        <dbReference type="ARBA" id="ARBA00022801"/>
    </source>
</evidence>
<evidence type="ECO:0000259" key="6">
    <source>
        <dbReference type="Pfam" id="PF07687"/>
    </source>
</evidence>
<protein>
    <submittedName>
        <fullName evidence="7">Succinyl-diaminopimelate desuccinylase</fullName>
    </submittedName>
</protein>
<dbReference type="Gene3D" id="3.30.70.360">
    <property type="match status" value="1"/>
</dbReference>
<proteinExistence type="inferred from homology"/>
<dbReference type="PANTHER" id="PTHR43808:SF8">
    <property type="entry name" value="PEPTIDASE M20 DIMERISATION DOMAIN-CONTAINING PROTEIN"/>
    <property type="match status" value="1"/>
</dbReference>
<dbReference type="GO" id="GO:0046872">
    <property type="term" value="F:metal ion binding"/>
    <property type="evidence" value="ECO:0007669"/>
    <property type="project" value="UniProtKB-KW"/>
</dbReference>
<dbReference type="SUPFAM" id="SSF53187">
    <property type="entry name" value="Zn-dependent exopeptidases"/>
    <property type="match status" value="1"/>
</dbReference>
<reference evidence="8" key="1">
    <citation type="submission" date="2016-10" db="EMBL/GenBank/DDBJ databases">
        <authorList>
            <person name="Varghese N."/>
            <person name="Submissions S."/>
        </authorList>
    </citation>
    <scope>NUCLEOTIDE SEQUENCE [LARGE SCALE GENOMIC DNA]</scope>
    <source>
        <strain evidence="8">DSM 44654</strain>
    </source>
</reference>
<gene>
    <name evidence="7" type="ORF">SAMN05421837_103982</name>
</gene>
<comment type="similarity">
    <text evidence="2">Belongs to the peptidase M20A family.</text>
</comment>
<dbReference type="CDD" id="cd08659">
    <property type="entry name" value="M20_ArgE_DapE-like"/>
    <property type="match status" value="1"/>
</dbReference>
<dbReference type="InterPro" id="IPR002933">
    <property type="entry name" value="Peptidase_M20"/>
</dbReference>
<dbReference type="AlphaFoldDB" id="A0A1H5QNE7"/>
<evidence type="ECO:0000313" key="8">
    <source>
        <dbReference type="Proteomes" id="UP000198878"/>
    </source>
</evidence>
<dbReference type="RefSeq" id="WP_086673309.1">
    <property type="nucleotide sequence ID" value="NZ_FNUJ01000003.1"/>
</dbReference>
<evidence type="ECO:0000256" key="2">
    <source>
        <dbReference type="ARBA" id="ARBA00006247"/>
    </source>
</evidence>
<evidence type="ECO:0000256" key="3">
    <source>
        <dbReference type="ARBA" id="ARBA00022723"/>
    </source>
</evidence>
<dbReference type="PANTHER" id="PTHR43808">
    <property type="entry name" value="ACETYLORNITHINE DEACETYLASE"/>
    <property type="match status" value="1"/>
</dbReference>
<dbReference type="STRING" id="218821.SAMN05421837_103982"/>
<dbReference type="InterPro" id="IPR011650">
    <property type="entry name" value="Peptidase_M20_dimer"/>
</dbReference>
<feature type="domain" description="Peptidase M20 dimerisation" evidence="6">
    <location>
        <begin position="168"/>
        <end position="261"/>
    </location>
</feature>
<name>A0A1H5QNE7_9PSEU</name>
<evidence type="ECO:0000313" key="7">
    <source>
        <dbReference type="EMBL" id="SEF27663.1"/>
    </source>
</evidence>
<dbReference type="Gene3D" id="3.40.630.10">
    <property type="entry name" value="Zn peptidases"/>
    <property type="match status" value="1"/>
</dbReference>
<dbReference type="Proteomes" id="UP000198878">
    <property type="component" value="Unassembled WGS sequence"/>
</dbReference>